<keyword evidence="11" id="KW-1185">Reference proteome</keyword>
<evidence type="ECO:0000256" key="4">
    <source>
        <dbReference type="ARBA" id="ARBA00022833"/>
    </source>
</evidence>
<dbReference type="CDD" id="cd10719">
    <property type="entry name" value="DnaJ_zf"/>
    <property type="match status" value="1"/>
</dbReference>
<dbReference type="FunFam" id="2.10.230.10:FF:000001">
    <property type="entry name" value="DnaJ subfamily A member 2"/>
    <property type="match status" value="1"/>
</dbReference>
<evidence type="ECO:0000259" key="9">
    <source>
        <dbReference type="PROSITE" id="PS51188"/>
    </source>
</evidence>
<dbReference type="InterPro" id="IPR001623">
    <property type="entry name" value="DnaJ_domain"/>
</dbReference>
<dbReference type="GO" id="GO:0009408">
    <property type="term" value="P:response to heat"/>
    <property type="evidence" value="ECO:0007669"/>
    <property type="project" value="InterPro"/>
</dbReference>
<dbReference type="InterPro" id="IPR012724">
    <property type="entry name" value="DnaJ"/>
</dbReference>
<dbReference type="PROSITE" id="PS00636">
    <property type="entry name" value="DNAJ_1"/>
    <property type="match status" value="1"/>
</dbReference>
<evidence type="ECO:0000313" key="11">
    <source>
        <dbReference type="Proteomes" id="UP000325902"/>
    </source>
</evidence>
<dbReference type="AlphaFoldDB" id="A0A5N5CXB5"/>
<keyword evidence="1 6" id="KW-0479">Metal-binding</keyword>
<protein>
    <submittedName>
        <fullName evidence="10">DnaJ protein-like protein xdj1</fullName>
    </submittedName>
</protein>
<dbReference type="GO" id="GO:0051082">
    <property type="term" value="F:unfolded protein binding"/>
    <property type="evidence" value="ECO:0007669"/>
    <property type="project" value="InterPro"/>
</dbReference>
<keyword evidence="3 6" id="KW-0863">Zinc-finger</keyword>
<accession>A0A5N5CXB5</accession>
<dbReference type="Pfam" id="PF01556">
    <property type="entry name" value="DnaJ_C"/>
    <property type="match status" value="1"/>
</dbReference>
<dbReference type="Gene3D" id="2.10.230.10">
    <property type="entry name" value="Heat shock protein DnaJ, cysteine-rich domain"/>
    <property type="match status" value="1"/>
</dbReference>
<evidence type="ECO:0000256" key="7">
    <source>
        <dbReference type="SAM" id="MobiDB-lite"/>
    </source>
</evidence>
<dbReference type="SUPFAM" id="SSF46565">
    <property type="entry name" value="Chaperone J-domain"/>
    <property type="match status" value="1"/>
</dbReference>
<reference evidence="10 11" key="1">
    <citation type="journal article" date="2019" name="Sci. Rep.">
        <title>A multi-omics analysis of the grapevine pathogen Lasiodiplodia theobromae reveals that temperature affects the expression of virulence- and pathogenicity-related genes.</title>
        <authorList>
            <person name="Felix C."/>
            <person name="Meneses R."/>
            <person name="Goncalves M.F.M."/>
            <person name="Tilleman L."/>
            <person name="Duarte A.S."/>
            <person name="Jorrin-Novo J.V."/>
            <person name="Van de Peer Y."/>
            <person name="Deforce D."/>
            <person name="Van Nieuwerburgh F."/>
            <person name="Esteves A.C."/>
            <person name="Alves A."/>
        </authorList>
    </citation>
    <scope>NUCLEOTIDE SEQUENCE [LARGE SCALE GENOMIC DNA]</scope>
    <source>
        <strain evidence="10 11">LA-SOL3</strain>
    </source>
</reference>
<evidence type="ECO:0000256" key="5">
    <source>
        <dbReference type="ARBA" id="ARBA00023186"/>
    </source>
</evidence>
<dbReference type="GO" id="GO:0008270">
    <property type="term" value="F:zinc ion binding"/>
    <property type="evidence" value="ECO:0007669"/>
    <property type="project" value="UniProtKB-KW"/>
</dbReference>
<dbReference type="InterPro" id="IPR018253">
    <property type="entry name" value="DnaJ_domain_CS"/>
</dbReference>
<dbReference type="CDD" id="cd10747">
    <property type="entry name" value="DnaJ_C"/>
    <property type="match status" value="1"/>
</dbReference>
<dbReference type="GO" id="GO:0005524">
    <property type="term" value="F:ATP binding"/>
    <property type="evidence" value="ECO:0007669"/>
    <property type="project" value="InterPro"/>
</dbReference>
<keyword evidence="2" id="KW-0677">Repeat</keyword>
<proteinExistence type="inferred from homology"/>
<dbReference type="InterPro" id="IPR036869">
    <property type="entry name" value="J_dom_sf"/>
</dbReference>
<feature type="compositionally biased region" description="Acidic residues" evidence="7">
    <location>
        <begin position="390"/>
        <end position="402"/>
    </location>
</feature>
<dbReference type="Pfam" id="PF00226">
    <property type="entry name" value="DnaJ"/>
    <property type="match status" value="1"/>
</dbReference>
<dbReference type="PANTHER" id="PTHR43888">
    <property type="entry name" value="DNAJ-LIKE-2, ISOFORM A-RELATED"/>
    <property type="match status" value="1"/>
</dbReference>
<dbReference type="PRINTS" id="PR00625">
    <property type="entry name" value="JDOMAIN"/>
</dbReference>
<dbReference type="SUPFAM" id="SSF49493">
    <property type="entry name" value="HSP40/DnaJ peptide-binding domain"/>
    <property type="match status" value="2"/>
</dbReference>
<dbReference type="OrthoDB" id="550424at2759"/>
<dbReference type="PROSITE" id="PS50076">
    <property type="entry name" value="DNAJ_2"/>
    <property type="match status" value="1"/>
</dbReference>
<evidence type="ECO:0000259" key="8">
    <source>
        <dbReference type="PROSITE" id="PS50076"/>
    </source>
</evidence>
<evidence type="ECO:0000256" key="6">
    <source>
        <dbReference type="PROSITE-ProRule" id="PRU00546"/>
    </source>
</evidence>
<dbReference type="Gene3D" id="2.60.260.20">
    <property type="entry name" value="Urease metallochaperone UreE, N-terminal domain"/>
    <property type="match status" value="2"/>
</dbReference>
<feature type="domain" description="J" evidence="8">
    <location>
        <begin position="8"/>
        <end position="75"/>
    </location>
</feature>
<dbReference type="InterPro" id="IPR008971">
    <property type="entry name" value="HSP40/DnaJ_pept-bd"/>
</dbReference>
<name>A0A5N5CXB5_9PEZI</name>
<dbReference type="GO" id="GO:0030544">
    <property type="term" value="F:Hsp70 protein binding"/>
    <property type="evidence" value="ECO:0007669"/>
    <property type="project" value="InterPro"/>
</dbReference>
<dbReference type="CDD" id="cd06257">
    <property type="entry name" value="DnaJ"/>
    <property type="match status" value="1"/>
</dbReference>
<dbReference type="Gene3D" id="1.10.287.110">
    <property type="entry name" value="DnaJ domain"/>
    <property type="match status" value="1"/>
</dbReference>
<dbReference type="SMART" id="SM00271">
    <property type="entry name" value="DnaJ"/>
    <property type="match status" value="1"/>
</dbReference>
<evidence type="ECO:0000256" key="1">
    <source>
        <dbReference type="ARBA" id="ARBA00022723"/>
    </source>
</evidence>
<dbReference type="EMBL" id="VCHE01000157">
    <property type="protein sequence ID" value="KAB2569991.1"/>
    <property type="molecule type" value="Genomic_DNA"/>
</dbReference>
<sequence length="434" mass="46920">MNSSEEVDLYEVLGVERSATKAEIKKAYHKAALSSHPDKVAPDEREEAEVRFKAVSQAYEILFDDEKREVYDTHGMSAFDGSRPGPGGMGGDVDLDDLLSQMFGMGGGMGGMGGMPGMGGMGGAGGPRRGPRRGKDEVQEYEVSLEELYKGKTTRFASTKNVICETCKGSGGKDKAKPHDCSVCGGQGSTLRIQTIGGMLSQVTTQCANCSGTGKVFKDKEKCKKCKGKRVVEKRKILELYIPRGAREGERIVLAGEADQQPDQEPGDIVFELVEKEHPVFRRAGADLAADLHVTLAEALTGFHRVVLTHLDGHGISLNVKQPQGKILRPGEVLKVPGKGMPVKKSDAHGDLYLVVHIKFPEDGYIQDEAALKKIRELLPGAEPEIKAEEVEDVDFEADADLDNFGANSDDPRAANAWEDDEDDMEGGPQCATQ</sequence>
<dbReference type="Pfam" id="PF00684">
    <property type="entry name" value="DnaJ_CXXCXGXG"/>
    <property type="match status" value="1"/>
</dbReference>
<evidence type="ECO:0000313" key="10">
    <source>
        <dbReference type="EMBL" id="KAB2569991.1"/>
    </source>
</evidence>
<dbReference type="PROSITE" id="PS51188">
    <property type="entry name" value="ZF_CR"/>
    <property type="match status" value="1"/>
</dbReference>
<keyword evidence="5" id="KW-0143">Chaperone</keyword>
<dbReference type="SUPFAM" id="SSF57938">
    <property type="entry name" value="DnaJ/Hsp40 cysteine-rich domain"/>
    <property type="match status" value="1"/>
</dbReference>
<keyword evidence="4 6" id="KW-0862">Zinc</keyword>
<comment type="caution">
    <text evidence="10">The sequence shown here is derived from an EMBL/GenBank/DDBJ whole genome shotgun (WGS) entry which is preliminary data.</text>
</comment>
<dbReference type="InterPro" id="IPR036410">
    <property type="entry name" value="HSP_DnaJ_Cys-rich_dom_sf"/>
</dbReference>
<dbReference type="GO" id="GO:0006457">
    <property type="term" value="P:protein folding"/>
    <property type="evidence" value="ECO:0007669"/>
    <property type="project" value="InterPro"/>
</dbReference>
<dbReference type="InterPro" id="IPR002939">
    <property type="entry name" value="DnaJ_C"/>
</dbReference>
<dbReference type="HAMAP" id="MF_01152">
    <property type="entry name" value="DnaJ"/>
    <property type="match status" value="1"/>
</dbReference>
<dbReference type="FunFam" id="2.60.260.20:FF:000013">
    <property type="entry name" value="DnaJ subfamily B member 11"/>
    <property type="match status" value="1"/>
</dbReference>
<evidence type="ECO:0000256" key="3">
    <source>
        <dbReference type="ARBA" id="ARBA00022771"/>
    </source>
</evidence>
<dbReference type="InterPro" id="IPR044713">
    <property type="entry name" value="DNJA1/2-like"/>
</dbReference>
<feature type="zinc finger region" description="CR-type" evidence="6">
    <location>
        <begin position="151"/>
        <end position="235"/>
    </location>
</feature>
<feature type="domain" description="CR-type" evidence="9">
    <location>
        <begin position="151"/>
        <end position="235"/>
    </location>
</feature>
<dbReference type="InterPro" id="IPR001305">
    <property type="entry name" value="HSP_DnaJ_Cys-rich_dom"/>
</dbReference>
<organism evidence="10 11">
    <name type="scientific">Lasiodiplodia theobromae</name>
    <dbReference type="NCBI Taxonomy" id="45133"/>
    <lineage>
        <taxon>Eukaryota</taxon>
        <taxon>Fungi</taxon>
        <taxon>Dikarya</taxon>
        <taxon>Ascomycota</taxon>
        <taxon>Pezizomycotina</taxon>
        <taxon>Dothideomycetes</taxon>
        <taxon>Dothideomycetes incertae sedis</taxon>
        <taxon>Botryosphaeriales</taxon>
        <taxon>Botryosphaeriaceae</taxon>
        <taxon>Lasiodiplodia</taxon>
    </lineage>
</organism>
<evidence type="ECO:0000256" key="2">
    <source>
        <dbReference type="ARBA" id="ARBA00022737"/>
    </source>
</evidence>
<dbReference type="Proteomes" id="UP000325902">
    <property type="component" value="Unassembled WGS sequence"/>
</dbReference>
<feature type="region of interest" description="Disordered" evidence="7">
    <location>
        <begin position="386"/>
        <end position="434"/>
    </location>
</feature>
<gene>
    <name evidence="10" type="primary">xdj1</name>
    <name evidence="10" type="ORF">DBV05_g11346</name>
</gene>